<feature type="transmembrane region" description="Helical" evidence="8">
    <location>
        <begin position="408"/>
        <end position="429"/>
    </location>
</feature>
<keyword evidence="11" id="KW-1185">Reference proteome</keyword>
<comment type="similarity">
    <text evidence="2">Belongs to the bile acid:sodium symporter (BASS) (TC 2.A.28) family.</text>
</comment>
<dbReference type="Gene3D" id="1.20.1530.20">
    <property type="match status" value="1"/>
</dbReference>
<evidence type="ECO:0000313" key="10">
    <source>
        <dbReference type="EMBL" id="VDK48026.1"/>
    </source>
</evidence>
<keyword evidence="4" id="KW-0769">Symport</keyword>
<organism evidence="12">
    <name type="scientific">Anisakis simplex</name>
    <name type="common">Herring worm</name>
    <dbReference type="NCBI Taxonomy" id="6269"/>
    <lineage>
        <taxon>Eukaryota</taxon>
        <taxon>Metazoa</taxon>
        <taxon>Ecdysozoa</taxon>
        <taxon>Nematoda</taxon>
        <taxon>Chromadorea</taxon>
        <taxon>Rhabditida</taxon>
        <taxon>Spirurina</taxon>
        <taxon>Ascaridomorpha</taxon>
        <taxon>Ascaridoidea</taxon>
        <taxon>Anisakidae</taxon>
        <taxon>Anisakis</taxon>
        <taxon>Anisakis simplex complex</taxon>
    </lineage>
</organism>
<dbReference type="OrthoDB" id="203097at2759"/>
<feature type="transmembrane region" description="Helical" evidence="8">
    <location>
        <begin position="275"/>
        <end position="294"/>
    </location>
</feature>
<gene>
    <name evidence="10" type="ORF">ASIM_LOCUS12731</name>
</gene>
<protein>
    <submittedName>
        <fullName evidence="12">Sodium-bile acid cotransporter</fullName>
    </submittedName>
</protein>
<feature type="transmembrane region" description="Helical" evidence="8">
    <location>
        <begin position="352"/>
        <end position="371"/>
    </location>
</feature>
<feature type="transmembrane region" description="Helical" evidence="8">
    <location>
        <begin position="244"/>
        <end position="263"/>
    </location>
</feature>
<dbReference type="PANTHER" id="PTHR10361:SF28">
    <property type="entry name" value="P3 PROTEIN-RELATED"/>
    <property type="match status" value="1"/>
</dbReference>
<reference evidence="10 11" key="2">
    <citation type="submission" date="2018-11" db="EMBL/GenBank/DDBJ databases">
        <authorList>
            <consortium name="Pathogen Informatics"/>
        </authorList>
    </citation>
    <scope>NUCLEOTIDE SEQUENCE [LARGE SCALE GENOMIC DNA]</scope>
</reference>
<feature type="signal peptide" evidence="9">
    <location>
        <begin position="1"/>
        <end position="24"/>
    </location>
</feature>
<evidence type="ECO:0000256" key="9">
    <source>
        <dbReference type="SAM" id="SignalP"/>
    </source>
</evidence>
<evidence type="ECO:0000313" key="12">
    <source>
        <dbReference type="WBParaSite" id="ASIM_0001330301-mRNA-1"/>
    </source>
</evidence>
<dbReference type="Pfam" id="PF01758">
    <property type="entry name" value="SBF"/>
    <property type="match status" value="1"/>
</dbReference>
<keyword evidence="4" id="KW-0813">Transport</keyword>
<feature type="chain" id="PRO_5043121067" evidence="9">
    <location>
        <begin position="25"/>
        <end position="532"/>
    </location>
</feature>
<keyword evidence="3 8" id="KW-0812">Transmembrane</keyword>
<keyword evidence="9" id="KW-0732">Signal</keyword>
<evidence type="ECO:0000256" key="3">
    <source>
        <dbReference type="ARBA" id="ARBA00022692"/>
    </source>
</evidence>
<dbReference type="AlphaFoldDB" id="A0A0M3JY11"/>
<proteinExistence type="inferred from homology"/>
<dbReference type="GO" id="GO:0015293">
    <property type="term" value="F:symporter activity"/>
    <property type="evidence" value="ECO:0007669"/>
    <property type="project" value="UniProtKB-KW"/>
</dbReference>
<name>A0A0M3JY11_ANISI</name>
<dbReference type="InterPro" id="IPR038770">
    <property type="entry name" value="Na+/solute_symporter_sf"/>
</dbReference>
<dbReference type="Proteomes" id="UP000267096">
    <property type="component" value="Unassembled WGS sequence"/>
</dbReference>
<keyword evidence="6 8" id="KW-0472">Membrane</keyword>
<evidence type="ECO:0000256" key="6">
    <source>
        <dbReference type="ARBA" id="ARBA00023136"/>
    </source>
</evidence>
<dbReference type="InterPro" id="IPR004710">
    <property type="entry name" value="Bilac:Na_transpt"/>
</dbReference>
<keyword evidence="5 8" id="KW-1133">Transmembrane helix</keyword>
<feature type="transmembrane region" description="Helical" evidence="8">
    <location>
        <begin position="219"/>
        <end position="238"/>
    </location>
</feature>
<feature type="transmembrane region" description="Helical" evidence="8">
    <location>
        <begin position="314"/>
        <end position="332"/>
    </location>
</feature>
<dbReference type="WBParaSite" id="ASIM_0001330301-mRNA-1">
    <property type="protein sequence ID" value="ASIM_0001330301-mRNA-1"/>
    <property type="gene ID" value="ASIM_0001330301"/>
</dbReference>
<feature type="transmembrane region" description="Helical" evidence="8">
    <location>
        <begin position="377"/>
        <end position="401"/>
    </location>
</feature>
<accession>A0A0M3JY11</accession>
<evidence type="ECO:0000256" key="7">
    <source>
        <dbReference type="SAM" id="MobiDB-lite"/>
    </source>
</evidence>
<evidence type="ECO:0000256" key="8">
    <source>
        <dbReference type="SAM" id="Phobius"/>
    </source>
</evidence>
<comment type="subcellular location">
    <subcellularLocation>
        <location evidence="1">Membrane</location>
        <topology evidence="1">Multi-pass membrane protein</topology>
    </subcellularLocation>
</comment>
<feature type="region of interest" description="Disordered" evidence="7">
    <location>
        <begin position="503"/>
        <end position="524"/>
    </location>
</feature>
<dbReference type="PANTHER" id="PTHR10361">
    <property type="entry name" value="SODIUM-BILE ACID COTRANSPORTER"/>
    <property type="match status" value="1"/>
</dbReference>
<evidence type="ECO:0000256" key="5">
    <source>
        <dbReference type="ARBA" id="ARBA00022989"/>
    </source>
</evidence>
<evidence type="ECO:0000256" key="1">
    <source>
        <dbReference type="ARBA" id="ARBA00004141"/>
    </source>
</evidence>
<sequence>MGSCVKRGCPLLFLVRLLLNIAVSATSSSLHAFTSVNFSPPFIHDLIVGKNTTLQMTVGIDPHHEYFKQFAKNRPLKIQLKSMDEEVVSVVDAENELVLDQFPLTTNQTFQTNFTLSGHFLGKTAVKVRLFTANEQNDNEDESSMQIANSKNSLEEDVSIDVWVSYERSRLINRLFLTTLIILIVIANMLMGCEVIILDLKIVLETIKKPVAPNKTDKIVHMNLFELAYCIANVVFVSRGMHSFALGLFVTGCAPGGGASNYWTLLLNANLPVSITMTFISTLSAVVMMPLWIYLFGQHFLQGYDSDTRLKVPYWKIVSSLLTLVIPLLIGVCISKWKPCFRDKARKLMRPFILFVLIFLIVFGTIANFYMVRLITWTALLGGLLLPWCGFAFGCITAVVFRQKPSTVAAIAIETGIQNTGIAIMLLKFSFPDPDADISSLIPVIAASLTPIPLLTAVGIHALMRYIKKKQSGTDEVYGVKQLSSVVDNQLCAVEKDVEEGSPLVERAKLPPGEGSTSVNPSDNCAPFHIQS</sequence>
<feature type="transmembrane region" description="Helical" evidence="8">
    <location>
        <begin position="441"/>
        <end position="463"/>
    </location>
</feature>
<dbReference type="GO" id="GO:0016020">
    <property type="term" value="C:membrane"/>
    <property type="evidence" value="ECO:0007669"/>
    <property type="project" value="UniProtKB-SubCell"/>
</dbReference>
<evidence type="ECO:0000313" key="11">
    <source>
        <dbReference type="Proteomes" id="UP000267096"/>
    </source>
</evidence>
<dbReference type="InterPro" id="IPR002657">
    <property type="entry name" value="BilAc:Na_symport/Acr3"/>
</dbReference>
<dbReference type="EMBL" id="UYRR01031239">
    <property type="protein sequence ID" value="VDK48026.1"/>
    <property type="molecule type" value="Genomic_DNA"/>
</dbReference>
<feature type="transmembrane region" description="Helical" evidence="8">
    <location>
        <begin position="175"/>
        <end position="198"/>
    </location>
</feature>
<reference evidence="12" key="1">
    <citation type="submission" date="2017-02" db="UniProtKB">
        <authorList>
            <consortium name="WormBaseParasite"/>
        </authorList>
    </citation>
    <scope>IDENTIFICATION</scope>
</reference>
<evidence type="ECO:0000256" key="4">
    <source>
        <dbReference type="ARBA" id="ARBA00022847"/>
    </source>
</evidence>
<evidence type="ECO:0000256" key="2">
    <source>
        <dbReference type="ARBA" id="ARBA00006528"/>
    </source>
</evidence>